<accession>A0A537IIY8</accession>
<dbReference type="GO" id="GO:0050567">
    <property type="term" value="F:glutaminyl-tRNA synthase (glutamine-hydrolyzing) activity"/>
    <property type="evidence" value="ECO:0007669"/>
    <property type="project" value="UniProtKB-UniRule"/>
</dbReference>
<dbReference type="GO" id="GO:0005524">
    <property type="term" value="F:ATP binding"/>
    <property type="evidence" value="ECO:0007669"/>
    <property type="project" value="UniProtKB-KW"/>
</dbReference>
<dbReference type="AlphaFoldDB" id="A0A537IIY8"/>
<keyword evidence="4 8" id="KW-0067">ATP-binding</keyword>
<comment type="function">
    <text evidence="6 8">Allows the formation of correctly charged Gln-tRNA(Gln) through the transamidation of misacylated Glu-tRNA(Gln) in organisms which lack glutaminyl-tRNA synthetase. The reaction takes place in the presence of glutamine and ATP through an activated gamma-phospho-Glu-tRNA(Gln).</text>
</comment>
<feature type="compositionally biased region" description="Basic residues" evidence="9">
    <location>
        <begin position="517"/>
        <end position="529"/>
    </location>
</feature>
<dbReference type="SUPFAM" id="SSF75304">
    <property type="entry name" value="Amidase signature (AS) enzymes"/>
    <property type="match status" value="1"/>
</dbReference>
<feature type="region of interest" description="Disordered" evidence="9">
    <location>
        <begin position="477"/>
        <end position="529"/>
    </location>
</feature>
<evidence type="ECO:0000256" key="4">
    <source>
        <dbReference type="ARBA" id="ARBA00022840"/>
    </source>
</evidence>
<comment type="catalytic activity">
    <reaction evidence="7 8">
        <text>L-glutamyl-tRNA(Gln) + L-glutamine + ATP + H2O = L-glutaminyl-tRNA(Gln) + L-glutamate + ADP + phosphate + H(+)</text>
        <dbReference type="Rhea" id="RHEA:17521"/>
        <dbReference type="Rhea" id="RHEA-COMP:9681"/>
        <dbReference type="Rhea" id="RHEA-COMP:9684"/>
        <dbReference type="ChEBI" id="CHEBI:15377"/>
        <dbReference type="ChEBI" id="CHEBI:15378"/>
        <dbReference type="ChEBI" id="CHEBI:29985"/>
        <dbReference type="ChEBI" id="CHEBI:30616"/>
        <dbReference type="ChEBI" id="CHEBI:43474"/>
        <dbReference type="ChEBI" id="CHEBI:58359"/>
        <dbReference type="ChEBI" id="CHEBI:78520"/>
        <dbReference type="ChEBI" id="CHEBI:78521"/>
        <dbReference type="ChEBI" id="CHEBI:456216"/>
        <dbReference type="EC" id="6.3.5.7"/>
    </reaction>
</comment>
<evidence type="ECO:0000313" key="12">
    <source>
        <dbReference type="Proteomes" id="UP000318834"/>
    </source>
</evidence>
<evidence type="ECO:0000256" key="9">
    <source>
        <dbReference type="SAM" id="MobiDB-lite"/>
    </source>
</evidence>
<evidence type="ECO:0000256" key="8">
    <source>
        <dbReference type="HAMAP-Rule" id="MF_00120"/>
    </source>
</evidence>
<organism evidence="11 12">
    <name type="scientific">Candidatus Segetimicrobium genomatis</name>
    <dbReference type="NCBI Taxonomy" id="2569760"/>
    <lineage>
        <taxon>Bacteria</taxon>
        <taxon>Bacillati</taxon>
        <taxon>Candidatus Sysuimicrobiota</taxon>
        <taxon>Candidatus Sysuimicrobiia</taxon>
        <taxon>Candidatus Sysuimicrobiales</taxon>
        <taxon>Candidatus Segetimicrobiaceae</taxon>
        <taxon>Candidatus Segetimicrobium</taxon>
    </lineage>
</organism>
<dbReference type="EMBL" id="VBAP01000118">
    <property type="protein sequence ID" value="TMI71250.1"/>
    <property type="molecule type" value="Genomic_DNA"/>
</dbReference>
<dbReference type="HAMAP" id="MF_00120">
    <property type="entry name" value="GatA"/>
    <property type="match status" value="1"/>
</dbReference>
<keyword evidence="5 8" id="KW-0648">Protein biosynthesis</keyword>
<dbReference type="Proteomes" id="UP000318834">
    <property type="component" value="Unassembled WGS sequence"/>
</dbReference>
<dbReference type="GO" id="GO:0030956">
    <property type="term" value="C:glutamyl-tRNA(Gln) amidotransferase complex"/>
    <property type="evidence" value="ECO:0007669"/>
    <property type="project" value="InterPro"/>
</dbReference>
<sequence>MVDAPATELLTRLRRREVASSDLVRACLDRIEALNPTIHAFLHVDREGALRAAGEWDARYARGGALPALAGLPVAVKDIICTAGMPTTCGSRILAGWVPPYDATVVSRLKDAGAVIVGKTNLDEFAMGSSTENSGFGPTRNPWDPERVPGGSSGGSAAAVAAGMTPLALGTDTGGSIRQPAGFTSIVGMKPTYGRVSRYGLVAFASSLDQVGPMARTVADAALLLQVIAGRDPKDSTSVDVPVEDYPGTLPRGVRGLRIGIVREAFGQGLQGDVGEAVRAAAAHLGSLGAALTEVSLPSIPYALPTYYLLATSEASANLARYDGVQYGLRVPTDDLFTMYTRTRRQGFGSEVKRRIMLGTYALSAGYYEGFFLKAQRVRTLIRREFLQALDAVDLVLMPVSPTVPFRLGEKVDDPLQMYLADIYTIPVNLAGLPGISVPCGFSSGLPIGLQLIGKPFDEATVLRAAYAYEQDTDWHTRRPPVVGQSRSQAVAEVHKRDHATTPPRRAPKRGAQTRQRSSRKSKKARTRK</sequence>
<feature type="active site" description="Acyl-ester intermediate" evidence="8">
    <location>
        <position position="176"/>
    </location>
</feature>
<dbReference type="InterPro" id="IPR023631">
    <property type="entry name" value="Amidase_dom"/>
</dbReference>
<evidence type="ECO:0000256" key="1">
    <source>
        <dbReference type="ARBA" id="ARBA00008069"/>
    </source>
</evidence>
<dbReference type="PANTHER" id="PTHR11895">
    <property type="entry name" value="TRANSAMIDASE"/>
    <property type="match status" value="1"/>
</dbReference>
<proteinExistence type="inferred from homology"/>
<dbReference type="InterPro" id="IPR020556">
    <property type="entry name" value="Amidase_CS"/>
</dbReference>
<protein>
    <recommendedName>
        <fullName evidence="8">Glutamyl-tRNA(Gln) amidotransferase subunit A</fullName>
        <shortName evidence="8">Glu-ADT subunit A</shortName>
        <ecNumber evidence="8">6.3.5.7</ecNumber>
    </recommendedName>
</protein>
<evidence type="ECO:0000256" key="3">
    <source>
        <dbReference type="ARBA" id="ARBA00022741"/>
    </source>
</evidence>
<evidence type="ECO:0000313" key="11">
    <source>
        <dbReference type="EMBL" id="TMI71250.1"/>
    </source>
</evidence>
<evidence type="ECO:0000256" key="5">
    <source>
        <dbReference type="ARBA" id="ARBA00022917"/>
    </source>
</evidence>
<dbReference type="GO" id="GO:0006412">
    <property type="term" value="P:translation"/>
    <property type="evidence" value="ECO:0007669"/>
    <property type="project" value="UniProtKB-UniRule"/>
</dbReference>
<dbReference type="InterPro" id="IPR004412">
    <property type="entry name" value="GatA"/>
</dbReference>
<evidence type="ECO:0000256" key="6">
    <source>
        <dbReference type="ARBA" id="ARBA00025295"/>
    </source>
</evidence>
<dbReference type="InterPro" id="IPR036928">
    <property type="entry name" value="AS_sf"/>
</dbReference>
<dbReference type="PANTHER" id="PTHR11895:SF151">
    <property type="entry name" value="GLUTAMYL-TRNA(GLN) AMIDOTRANSFERASE SUBUNIT A"/>
    <property type="match status" value="1"/>
</dbReference>
<evidence type="ECO:0000256" key="2">
    <source>
        <dbReference type="ARBA" id="ARBA00022598"/>
    </source>
</evidence>
<feature type="active site" description="Charge relay system" evidence="8">
    <location>
        <position position="77"/>
    </location>
</feature>
<dbReference type="NCBIfam" id="TIGR00132">
    <property type="entry name" value="gatA"/>
    <property type="match status" value="1"/>
</dbReference>
<dbReference type="Pfam" id="PF01425">
    <property type="entry name" value="Amidase"/>
    <property type="match status" value="1"/>
</dbReference>
<keyword evidence="11" id="KW-0808">Transferase</keyword>
<evidence type="ECO:0000259" key="10">
    <source>
        <dbReference type="Pfam" id="PF01425"/>
    </source>
</evidence>
<gene>
    <name evidence="8 11" type="primary">gatA</name>
    <name evidence="11" type="ORF">E6H05_12830</name>
</gene>
<comment type="subunit">
    <text evidence="8">Heterotrimer of A, B and C subunits.</text>
</comment>
<name>A0A537IIY8_9BACT</name>
<dbReference type="GO" id="GO:0016740">
    <property type="term" value="F:transferase activity"/>
    <property type="evidence" value="ECO:0007669"/>
    <property type="project" value="UniProtKB-KW"/>
</dbReference>
<dbReference type="EC" id="6.3.5.7" evidence="8"/>
<reference evidence="11 12" key="1">
    <citation type="journal article" date="2019" name="Nat. Microbiol.">
        <title>Mediterranean grassland soil C-N compound turnover is dependent on rainfall and depth, and is mediated by genomically divergent microorganisms.</title>
        <authorList>
            <person name="Diamond S."/>
            <person name="Andeer P.F."/>
            <person name="Li Z."/>
            <person name="Crits-Christoph A."/>
            <person name="Burstein D."/>
            <person name="Anantharaman K."/>
            <person name="Lane K.R."/>
            <person name="Thomas B.C."/>
            <person name="Pan C."/>
            <person name="Northen T.R."/>
            <person name="Banfield J.F."/>
        </authorList>
    </citation>
    <scope>NUCLEOTIDE SEQUENCE [LARGE SCALE GENOMIC DNA]</scope>
    <source>
        <strain evidence="11">NP_8</strain>
    </source>
</reference>
<feature type="domain" description="Amidase" evidence="10">
    <location>
        <begin position="22"/>
        <end position="463"/>
    </location>
</feature>
<evidence type="ECO:0000256" key="7">
    <source>
        <dbReference type="ARBA" id="ARBA00047407"/>
    </source>
</evidence>
<comment type="similarity">
    <text evidence="1 8">Belongs to the amidase family. GatA subfamily.</text>
</comment>
<keyword evidence="3 8" id="KW-0547">Nucleotide-binding</keyword>
<dbReference type="PROSITE" id="PS00571">
    <property type="entry name" value="AMIDASES"/>
    <property type="match status" value="1"/>
</dbReference>
<comment type="caution">
    <text evidence="11">The sequence shown here is derived from an EMBL/GenBank/DDBJ whole genome shotgun (WGS) entry which is preliminary data.</text>
</comment>
<dbReference type="Gene3D" id="3.90.1300.10">
    <property type="entry name" value="Amidase signature (AS) domain"/>
    <property type="match status" value="1"/>
</dbReference>
<keyword evidence="2 8" id="KW-0436">Ligase</keyword>
<dbReference type="InterPro" id="IPR000120">
    <property type="entry name" value="Amidase"/>
</dbReference>
<feature type="active site" description="Charge relay system" evidence="8">
    <location>
        <position position="152"/>
    </location>
</feature>